<evidence type="ECO:0000256" key="1">
    <source>
        <dbReference type="SAM" id="MobiDB-lite"/>
    </source>
</evidence>
<organism evidence="2 3">
    <name type="scientific">Agromyces allii</name>
    <dbReference type="NCBI Taxonomy" id="393607"/>
    <lineage>
        <taxon>Bacteria</taxon>
        <taxon>Bacillati</taxon>
        <taxon>Actinomycetota</taxon>
        <taxon>Actinomycetes</taxon>
        <taxon>Micrococcales</taxon>
        <taxon>Microbacteriaceae</taxon>
        <taxon>Agromyces</taxon>
    </lineage>
</organism>
<accession>A0ABN2R436</accession>
<feature type="region of interest" description="Disordered" evidence="1">
    <location>
        <begin position="57"/>
        <end position="81"/>
    </location>
</feature>
<sequence>MAALILAVLGHPIVGEPLNPSIVTRNRSPVNLATLRSAALVAVASVLLLSGCTLGSSPGPTAEAQAPETTAPAPSPSPEAVDPLTTVTEIVVRPVQLDLLDVDGALVTTLSFDDETTAFVDALSIALGEEPQQTEREGGLETAPWTQYAWTGLEVHDDHENQVPTNGGGVYGSYELNVSVVFTAPAVGDGVAVRTIGGFQPGGDAETLAAELGEPWYGNGQDQVRVETGEPIGEQQPGNPYENAYSVTVNTWELEGATAWITAPWNFGVGHV</sequence>
<evidence type="ECO:0000313" key="3">
    <source>
        <dbReference type="Proteomes" id="UP001499954"/>
    </source>
</evidence>
<name>A0ABN2R436_9MICO</name>
<evidence type="ECO:0000313" key="2">
    <source>
        <dbReference type="EMBL" id="GAA1963076.1"/>
    </source>
</evidence>
<comment type="caution">
    <text evidence="2">The sequence shown here is derived from an EMBL/GenBank/DDBJ whole genome shotgun (WGS) entry which is preliminary data.</text>
</comment>
<feature type="compositionally biased region" description="Low complexity" evidence="1">
    <location>
        <begin position="60"/>
        <end position="72"/>
    </location>
</feature>
<dbReference type="Proteomes" id="UP001499954">
    <property type="component" value="Unassembled WGS sequence"/>
</dbReference>
<reference evidence="2 3" key="1">
    <citation type="journal article" date="2019" name="Int. J. Syst. Evol. Microbiol.">
        <title>The Global Catalogue of Microorganisms (GCM) 10K type strain sequencing project: providing services to taxonomists for standard genome sequencing and annotation.</title>
        <authorList>
            <consortium name="The Broad Institute Genomics Platform"/>
            <consortium name="The Broad Institute Genome Sequencing Center for Infectious Disease"/>
            <person name="Wu L."/>
            <person name="Ma J."/>
        </authorList>
    </citation>
    <scope>NUCLEOTIDE SEQUENCE [LARGE SCALE GENOMIC DNA]</scope>
    <source>
        <strain evidence="2 3">JCM 13584</strain>
    </source>
</reference>
<dbReference type="EMBL" id="BAAAMK010000009">
    <property type="protein sequence ID" value="GAA1963076.1"/>
    <property type="molecule type" value="Genomic_DNA"/>
</dbReference>
<protein>
    <submittedName>
        <fullName evidence="2">Uncharacterized protein</fullName>
    </submittedName>
</protein>
<keyword evidence="3" id="KW-1185">Reference proteome</keyword>
<gene>
    <name evidence="2" type="ORF">GCM10009717_32310</name>
</gene>
<proteinExistence type="predicted"/>